<evidence type="ECO:0000256" key="1">
    <source>
        <dbReference type="ARBA" id="ARBA00022747"/>
    </source>
</evidence>
<dbReference type="CDD" id="cd17261">
    <property type="entry name" value="RMtype1_S_EcoKI-TRD2-CR2_like"/>
    <property type="match status" value="1"/>
</dbReference>
<dbReference type="GO" id="GO:0003677">
    <property type="term" value="F:DNA binding"/>
    <property type="evidence" value="ECO:0007669"/>
    <property type="project" value="UniProtKB-KW"/>
</dbReference>
<evidence type="ECO:0000256" key="2">
    <source>
        <dbReference type="ARBA" id="ARBA00023125"/>
    </source>
</evidence>
<evidence type="ECO:0000313" key="3">
    <source>
        <dbReference type="EMBL" id="GCD35805.1"/>
    </source>
</evidence>
<evidence type="ECO:0000313" key="4">
    <source>
        <dbReference type="Proteomes" id="UP000287830"/>
    </source>
</evidence>
<protein>
    <submittedName>
        <fullName evidence="3">Type-1 restriction enzyme EcoKI specificity protein</fullName>
    </submittedName>
</protein>
<dbReference type="PANTHER" id="PTHR43140:SF1">
    <property type="entry name" value="TYPE I RESTRICTION ENZYME ECOKI SPECIFICITY SUBUNIT"/>
    <property type="match status" value="1"/>
</dbReference>
<accession>A0A7U9KUU8</accession>
<sequence length="449" mass="48699">MNEVPVGWRIVRLADVLSEPLVNGRSPRPGEGGLPVLRMPALRAVTVDFTQSKSSDRSDNGDAILLAEHGDVLVGRVNGSHSLVGEGALVDGPPAPTAIPDTMIRVRVRPDVLDPRYLAHLWKSPVMRRQIEARARQGGAAIWRINQRDLADVLLPLPPAGEQRRIVGLLGDHLTRIDATTIRTHSALDQADVLSRALTARAGRGALTDTARVPADLPRVAGAGDGTLPDLPERWRWTRLHDVAEVTRGITPSGTQEWNPADTDVSCLRVANVQRGRLDLDDVRTIRLPPSRAEAARLRAGDVLLTGGGSIDSLGRGWIWEDQLPHCVPHSHVFRARITTHQLHPVLLAWHANGLGRQWCHRNATQSAGPASISLARIRLMPVPIPPVDEQHHLVAVVQSHTAALNAACAAAERALEVAGRLRRNLLERAFTGHLSPPLSPSGQQESVL</sequence>
<proteinExistence type="predicted"/>
<dbReference type="Proteomes" id="UP000287830">
    <property type="component" value="Unassembled WGS sequence"/>
</dbReference>
<dbReference type="InterPro" id="IPR044946">
    <property type="entry name" value="Restrct_endonuc_typeI_TRD_sf"/>
</dbReference>
<reference evidence="3 4" key="1">
    <citation type="submission" date="2018-11" db="EMBL/GenBank/DDBJ databases">
        <title>Whole genome sequence of Streptomyces chrestomyceticus NBRC 13444(T).</title>
        <authorList>
            <person name="Komaki H."/>
            <person name="Tamura T."/>
        </authorList>
    </citation>
    <scope>NUCLEOTIDE SEQUENCE [LARGE SCALE GENOMIC DNA]</scope>
    <source>
        <strain evidence="3 4">NBRC 13444</strain>
    </source>
</reference>
<gene>
    <name evidence="3" type="primary">hsdS</name>
    <name evidence="3" type="ORF">OEIGOIKO_03552</name>
</gene>
<keyword evidence="1" id="KW-0680">Restriction system</keyword>
<name>A0A7U9KUU8_9ACTN</name>
<dbReference type="GeneID" id="95622453"/>
<organism evidence="3 4">
    <name type="scientific">Streptomyces chrestomyceticus JCM 4735</name>
    <dbReference type="NCBI Taxonomy" id="1306181"/>
    <lineage>
        <taxon>Bacteria</taxon>
        <taxon>Bacillati</taxon>
        <taxon>Actinomycetota</taxon>
        <taxon>Actinomycetes</taxon>
        <taxon>Kitasatosporales</taxon>
        <taxon>Streptomycetaceae</taxon>
        <taxon>Streptomyces</taxon>
    </lineage>
</organism>
<dbReference type="EMBL" id="BHZC01000001">
    <property type="protein sequence ID" value="GCD35805.1"/>
    <property type="molecule type" value="Genomic_DNA"/>
</dbReference>
<dbReference type="SUPFAM" id="SSF116734">
    <property type="entry name" value="DNA methylase specificity domain"/>
    <property type="match status" value="2"/>
</dbReference>
<dbReference type="AlphaFoldDB" id="A0A7U9KUU8"/>
<dbReference type="Gene3D" id="3.90.220.20">
    <property type="entry name" value="DNA methylase specificity domains"/>
    <property type="match status" value="2"/>
</dbReference>
<keyword evidence="2" id="KW-0238">DNA-binding</keyword>
<dbReference type="RefSeq" id="WP_125045652.1">
    <property type="nucleotide sequence ID" value="NZ_BHZC01000001.1"/>
</dbReference>
<dbReference type="GO" id="GO:0009307">
    <property type="term" value="P:DNA restriction-modification system"/>
    <property type="evidence" value="ECO:0007669"/>
    <property type="project" value="UniProtKB-KW"/>
</dbReference>
<dbReference type="OrthoDB" id="3197085at2"/>
<dbReference type="PANTHER" id="PTHR43140">
    <property type="entry name" value="TYPE-1 RESTRICTION ENZYME ECOKI SPECIFICITY PROTEIN"/>
    <property type="match status" value="1"/>
</dbReference>
<dbReference type="InterPro" id="IPR051212">
    <property type="entry name" value="Type-I_RE_S_subunit"/>
</dbReference>
<comment type="caution">
    <text evidence="3">The sequence shown here is derived from an EMBL/GenBank/DDBJ whole genome shotgun (WGS) entry which is preliminary data.</text>
</comment>